<evidence type="ECO:0000313" key="3">
    <source>
        <dbReference type="Proteomes" id="UP000005667"/>
    </source>
</evidence>
<evidence type="ECO:0000313" key="2">
    <source>
        <dbReference type="EMBL" id="CBS87165.1"/>
    </source>
</evidence>
<keyword evidence="3" id="KW-1185">Reference proteome</keyword>
<reference evidence="3" key="1">
    <citation type="journal article" date="2011" name="PLoS Genet.">
        <title>Azospirillum genomes reveal transition of bacteria from aquatic to terrestrial environments.</title>
        <authorList>
            <person name="Wisniewski-Dye F."/>
            <person name="Borziak K."/>
            <person name="Khalsa-Moyers G."/>
            <person name="Alexandre G."/>
            <person name="Sukharnikov L.O."/>
            <person name="Wuichet K."/>
            <person name="Hurst G.B."/>
            <person name="McDonald W.H."/>
            <person name="Robertson J.S."/>
            <person name="Barbe V."/>
            <person name="Calteau A."/>
            <person name="Rouy Z."/>
            <person name="Mangenot S."/>
            <person name="Prigent-Combaret C."/>
            <person name="Normand P."/>
            <person name="Boyer M."/>
            <person name="Siguier P."/>
            <person name="Dessaux Y."/>
            <person name="Elmerich C."/>
            <person name="Condemine G."/>
            <person name="Krishnen G."/>
            <person name="Kennedy I."/>
            <person name="Paterson A.H."/>
            <person name="Gonzalez V."/>
            <person name="Mavingui P."/>
            <person name="Zhulin I.B."/>
        </authorList>
    </citation>
    <scope>NUCLEOTIDE SEQUENCE [LARGE SCALE GENOMIC DNA]</scope>
    <source>
        <strain evidence="3">4B</strain>
    </source>
</reference>
<feature type="region of interest" description="Disordered" evidence="1">
    <location>
        <begin position="19"/>
        <end position="65"/>
    </location>
</feature>
<dbReference type="EMBL" id="FQ311868">
    <property type="protein sequence ID" value="CBS87165.1"/>
    <property type="molecule type" value="Genomic_DNA"/>
</dbReference>
<gene>
    <name evidence="2" type="ordered locus">AZOLI_1911</name>
</gene>
<dbReference type="Proteomes" id="UP000005667">
    <property type="component" value="Chromosome"/>
</dbReference>
<dbReference type="STRING" id="862719.AZOLI_1911"/>
<dbReference type="AlphaFoldDB" id="G7Z891"/>
<accession>G7Z891</accession>
<name>G7Z891_AZOL4</name>
<organism evidence="2 3">
    <name type="scientific">Azospirillum lipoferum (strain 4B)</name>
    <dbReference type="NCBI Taxonomy" id="862719"/>
    <lineage>
        <taxon>Bacteria</taxon>
        <taxon>Pseudomonadati</taxon>
        <taxon>Pseudomonadota</taxon>
        <taxon>Alphaproteobacteria</taxon>
        <taxon>Rhodospirillales</taxon>
        <taxon>Azospirillaceae</taxon>
        <taxon>Azospirillum</taxon>
    </lineage>
</organism>
<proteinExistence type="predicted"/>
<evidence type="ECO:0000256" key="1">
    <source>
        <dbReference type="SAM" id="MobiDB-lite"/>
    </source>
</evidence>
<dbReference type="KEGG" id="ali:AZOLI_1911"/>
<protein>
    <submittedName>
        <fullName evidence="2">Uncharacterized protein</fullName>
    </submittedName>
</protein>
<feature type="compositionally biased region" description="Low complexity" evidence="1">
    <location>
        <begin position="38"/>
        <end position="57"/>
    </location>
</feature>
<dbReference type="HOGENOM" id="CLU_2630509_0_0_5"/>
<sequence>MRGIPAARLVAIQICAPSPQPLSREGRRARPNLRSSNPIARPTPALPLAAPSPRRAIQGQLRKRPRRRCFLARTACR</sequence>